<dbReference type="GO" id="GO:0006412">
    <property type="term" value="P:translation"/>
    <property type="evidence" value="ECO:0007669"/>
    <property type="project" value="InterPro"/>
</dbReference>
<dbReference type="SUPFAM" id="SSF50193">
    <property type="entry name" value="Ribosomal protein L14"/>
    <property type="match status" value="1"/>
</dbReference>
<dbReference type="AlphaFoldDB" id="G9HRI9"/>
<dbReference type="GO" id="GO:1990904">
    <property type="term" value="C:ribonucleoprotein complex"/>
    <property type="evidence" value="ECO:0007669"/>
    <property type="project" value="UniProtKB-KW"/>
</dbReference>
<organism evidence="4">
    <name type="scientific">Oxytricha trifallax</name>
    <dbReference type="NCBI Taxonomy" id="1172189"/>
    <lineage>
        <taxon>Eukaryota</taxon>
        <taxon>Sar</taxon>
        <taxon>Alveolata</taxon>
        <taxon>Ciliophora</taxon>
        <taxon>Intramacronucleata</taxon>
        <taxon>Spirotrichea</taxon>
        <taxon>Stichotrichia</taxon>
        <taxon>Sporadotrichida</taxon>
        <taxon>Oxytrichidae</taxon>
        <taxon>Oxytrichinae</taxon>
        <taxon>Oxytricha</taxon>
    </lineage>
</organism>
<accession>G9HRI9</accession>
<reference evidence="4" key="1">
    <citation type="journal article" date="2012" name="Genome Biol. Evol.">
        <title>The Oxytricha trifallax Mitochondrial Genome.</title>
        <authorList>
            <person name="Swart E.C."/>
            <person name="Nowacki M."/>
            <person name="Shum J."/>
            <person name="Stiles H."/>
            <person name="Higgins B.P."/>
            <person name="Doak T.G."/>
            <person name="Schotanus K."/>
            <person name="Magrini V.J."/>
            <person name="Minx P."/>
            <person name="Mardis E.R."/>
            <person name="Landweber L.F."/>
        </authorList>
    </citation>
    <scope>NUCLEOTIDE SEQUENCE</scope>
</reference>
<dbReference type="HAMAP" id="MF_01367">
    <property type="entry name" value="Ribosomal_uL14"/>
    <property type="match status" value="1"/>
</dbReference>
<dbReference type="SMART" id="SM01374">
    <property type="entry name" value="Ribosomal_L14"/>
    <property type="match status" value="1"/>
</dbReference>
<evidence type="ECO:0000256" key="3">
    <source>
        <dbReference type="ARBA" id="ARBA00023274"/>
    </source>
</evidence>
<dbReference type="Gene3D" id="2.40.150.20">
    <property type="entry name" value="Ribosomal protein L14"/>
    <property type="match status" value="1"/>
</dbReference>
<evidence type="ECO:0000256" key="2">
    <source>
        <dbReference type="ARBA" id="ARBA00022980"/>
    </source>
</evidence>
<comment type="similarity">
    <text evidence="1">Belongs to the universal ribosomal protein uL14 family.</text>
</comment>
<name>G9HRI9_9SPIT</name>
<keyword evidence="2" id="KW-0689">Ribosomal protein</keyword>
<dbReference type="InterPro" id="IPR036853">
    <property type="entry name" value="Ribosomal_uL14_sf"/>
</dbReference>
<dbReference type="InterPro" id="IPR000218">
    <property type="entry name" value="Ribosomal_uL14"/>
</dbReference>
<dbReference type="GO" id="GO:0003735">
    <property type="term" value="F:structural constituent of ribosome"/>
    <property type="evidence" value="ECO:0007669"/>
    <property type="project" value="InterPro"/>
</dbReference>
<dbReference type="GO" id="GO:0005840">
    <property type="term" value="C:ribosome"/>
    <property type="evidence" value="ECO:0007669"/>
    <property type="project" value="UniProtKB-KW"/>
</dbReference>
<protein>
    <submittedName>
        <fullName evidence="4">Rpl14</fullName>
    </submittedName>
</protein>
<sequence>MIFKESWLSVSDNTNVRWLQCFQLYKGFHRKSTKVGFFIKGAAKIVEPPRIEYKGFKFKFNKKGDICRGLIIRTKFRANKLDGCYSIFNSNSIILLKKKQDLKSKYLYGPVPHQIKRKKFLNLFKVII</sequence>
<evidence type="ECO:0000256" key="1">
    <source>
        <dbReference type="ARBA" id="ARBA00010745"/>
    </source>
</evidence>
<keyword evidence="4" id="KW-0496">Mitochondrion</keyword>
<keyword evidence="3" id="KW-0687">Ribonucleoprotein</keyword>
<evidence type="ECO:0000313" key="4">
    <source>
        <dbReference type="EMBL" id="AEV66700.1"/>
    </source>
</evidence>
<gene>
    <name evidence="4" type="primary">rpl14</name>
</gene>
<geneLocation type="mitochondrion" evidence="4"/>
<dbReference type="EMBL" id="JN383843">
    <property type="protein sequence ID" value="AEV66700.1"/>
    <property type="molecule type" value="Genomic_DNA"/>
</dbReference>
<dbReference type="Pfam" id="PF00238">
    <property type="entry name" value="Ribosomal_L14"/>
    <property type="match status" value="1"/>
</dbReference>
<proteinExistence type="inferred from homology"/>
<dbReference type="CDD" id="cd00337">
    <property type="entry name" value="Ribosomal_uL14"/>
    <property type="match status" value="1"/>
</dbReference>